<name>A0AAV7Y931_9EUKA</name>
<dbReference type="Gene3D" id="3.30.450.20">
    <property type="entry name" value="PAS domain"/>
    <property type="match status" value="1"/>
</dbReference>
<dbReference type="AlphaFoldDB" id="A0AAV7Y931"/>
<organism evidence="2 3">
    <name type="scientific">Anaeramoeba flamelloides</name>
    <dbReference type="NCBI Taxonomy" id="1746091"/>
    <lineage>
        <taxon>Eukaryota</taxon>
        <taxon>Metamonada</taxon>
        <taxon>Anaeramoebidae</taxon>
        <taxon>Anaeramoeba</taxon>
    </lineage>
</organism>
<protein>
    <submittedName>
        <fullName evidence="2">Uncharacterized protein</fullName>
    </submittedName>
</protein>
<proteinExistence type="predicted"/>
<gene>
    <name evidence="2" type="ORF">M0812_27549</name>
</gene>
<feature type="compositionally biased region" description="Basic and acidic residues" evidence="1">
    <location>
        <begin position="110"/>
        <end position="133"/>
    </location>
</feature>
<accession>A0AAV7Y931</accession>
<evidence type="ECO:0000256" key="1">
    <source>
        <dbReference type="SAM" id="MobiDB-lite"/>
    </source>
</evidence>
<evidence type="ECO:0000313" key="3">
    <source>
        <dbReference type="Proteomes" id="UP001146793"/>
    </source>
</evidence>
<feature type="compositionally biased region" description="Basic residues" evidence="1">
    <location>
        <begin position="134"/>
        <end position="161"/>
    </location>
</feature>
<reference evidence="2" key="1">
    <citation type="submission" date="2022-08" db="EMBL/GenBank/DDBJ databases">
        <title>Novel sulphate-reducing endosymbionts in the free-living metamonad Anaeramoeba.</title>
        <authorList>
            <person name="Jerlstrom-Hultqvist J."/>
            <person name="Cepicka I."/>
            <person name="Gallot-Lavallee L."/>
            <person name="Salas-Leiva D."/>
            <person name="Curtis B.A."/>
            <person name="Zahonova K."/>
            <person name="Pipaliya S."/>
            <person name="Dacks J."/>
            <person name="Roger A.J."/>
        </authorList>
    </citation>
    <scope>NUCLEOTIDE SEQUENCE</scope>
    <source>
        <strain evidence="2">Busselton2</strain>
    </source>
</reference>
<dbReference type="EMBL" id="JANTQA010000070">
    <property type="protein sequence ID" value="KAJ3425115.1"/>
    <property type="molecule type" value="Genomic_DNA"/>
</dbReference>
<feature type="region of interest" description="Disordered" evidence="1">
    <location>
        <begin position="110"/>
        <end position="161"/>
    </location>
</feature>
<dbReference type="Proteomes" id="UP001146793">
    <property type="component" value="Unassembled WGS sequence"/>
</dbReference>
<evidence type="ECO:0000313" key="2">
    <source>
        <dbReference type="EMBL" id="KAJ3425115.1"/>
    </source>
</evidence>
<comment type="caution">
    <text evidence="2">The sequence shown here is derived from an EMBL/GenBank/DDBJ whole genome shotgun (WGS) entry which is preliminary data.</text>
</comment>
<sequence>MGQTSSTFDNIPKLSKKKLAARIKKLDHNNENILLVLPSTIIIEANKKAIDLLGATKKTIINKSIKNFLPKNQPHLYYSTETFLLEMGKKITKTKYRYLDIIFALKKLDKPNKDIRPPNDEETKKEDENEKGKQKLKKNREKERNKRNKKKKKKKKKRNKN</sequence>